<accession>Q2SNW0</accession>
<dbReference type="STRING" id="349521.HCH_00767"/>
<protein>
    <recommendedName>
        <fullName evidence="3">DUF2971 domain-containing protein</fullName>
    </recommendedName>
</protein>
<reference evidence="1 2" key="1">
    <citation type="journal article" date="2005" name="Nucleic Acids Res.">
        <title>Genomic blueprint of Hahella chejuensis, a marine microbe producing an algicidal agent.</title>
        <authorList>
            <person name="Jeong H."/>
            <person name="Yim J.H."/>
            <person name="Lee C."/>
            <person name="Choi S.-H."/>
            <person name="Park Y.K."/>
            <person name="Yoon S.H."/>
            <person name="Hur C.-G."/>
            <person name="Kang H.-Y."/>
            <person name="Kim D."/>
            <person name="Lee H.H."/>
            <person name="Park K.H."/>
            <person name="Park S.-H."/>
            <person name="Park H.-S."/>
            <person name="Lee H.K."/>
            <person name="Oh T.K."/>
            <person name="Kim J.F."/>
        </authorList>
    </citation>
    <scope>NUCLEOTIDE SEQUENCE [LARGE SCALE GENOMIC DNA]</scope>
    <source>
        <strain evidence="1 2">KCTC 2396</strain>
    </source>
</reference>
<dbReference type="EMBL" id="CP000155">
    <property type="protein sequence ID" value="ABC27664.1"/>
    <property type="molecule type" value="Genomic_DNA"/>
</dbReference>
<organism evidence="1 2">
    <name type="scientific">Hahella chejuensis (strain KCTC 2396)</name>
    <dbReference type="NCBI Taxonomy" id="349521"/>
    <lineage>
        <taxon>Bacteria</taxon>
        <taxon>Pseudomonadati</taxon>
        <taxon>Pseudomonadota</taxon>
        <taxon>Gammaproteobacteria</taxon>
        <taxon>Oceanospirillales</taxon>
        <taxon>Hahellaceae</taxon>
        <taxon>Hahella</taxon>
    </lineage>
</organism>
<dbReference type="OrthoDB" id="4119964at2"/>
<dbReference type="eggNOG" id="ENOG5033792">
    <property type="taxonomic scope" value="Bacteria"/>
</dbReference>
<gene>
    <name evidence="1" type="ordered locus">HCH_00767</name>
</gene>
<dbReference type="RefSeq" id="WP_011394741.1">
    <property type="nucleotide sequence ID" value="NC_007645.1"/>
</dbReference>
<keyword evidence="2" id="KW-1185">Reference proteome</keyword>
<evidence type="ECO:0008006" key="3">
    <source>
        <dbReference type="Google" id="ProtNLM"/>
    </source>
</evidence>
<dbReference type="Proteomes" id="UP000000238">
    <property type="component" value="Chromosome"/>
</dbReference>
<sequence length="271" mass="30724">MKLYLYANKLSITILREGKLPLLGLAGLHDPFLIPELPVAAPPVRDITQAEFVAEVRRQYDALPEDLSSLVTFEYYVQQAKHKRKEIEAILLQGAASEPLFLSPRFLLSLGVLSLFESVESVALWRFQGDRHRGVALQIDPGKAGFLEAHYQDCPQTFKKVEYCDERPQTGAFGFSPLFQRSTEFSGEGEWRLLRPLDTGQKQIQWDGEALSLCKFPSNAISAIMFGCAVDPELRDALTQLLQVDMRYRHLQTFQMKMSASRFRLSAEPLN</sequence>
<name>Q2SNW0_HAHCH</name>
<proteinExistence type="predicted"/>
<dbReference type="HOGENOM" id="CLU_1025890_0_0_6"/>
<evidence type="ECO:0000313" key="2">
    <source>
        <dbReference type="Proteomes" id="UP000000238"/>
    </source>
</evidence>
<dbReference type="AlphaFoldDB" id="Q2SNW0"/>
<evidence type="ECO:0000313" key="1">
    <source>
        <dbReference type="EMBL" id="ABC27664.1"/>
    </source>
</evidence>
<dbReference type="KEGG" id="hch:HCH_00767"/>